<name>A0A3S5E2X8_CHRGE</name>
<sequence>MDRNYFLSYSHKIILLLLLVAVGKLNVKLISVTDGKDVLLYCADIHTQRCITDVSVHHGVDGTVLHKSADHNSVNSLCSGSQHHLSLSNHLFIEILLVKNIKTIANHNDLIFLHLFGRRNTFFNFKEYGNFNINSARLIDGFKFIIKIPDKLIHTINH</sequence>
<evidence type="ECO:0000313" key="1">
    <source>
        <dbReference type="EMBL" id="VEE08546.1"/>
    </source>
</evidence>
<dbReference type="EMBL" id="LR134289">
    <property type="protein sequence ID" value="VEE08546.1"/>
    <property type="molecule type" value="Genomic_DNA"/>
</dbReference>
<dbReference type="OrthoDB" id="1274126at2"/>
<evidence type="ECO:0000313" key="2">
    <source>
        <dbReference type="Proteomes" id="UP000279227"/>
    </source>
</evidence>
<proteinExistence type="predicted"/>
<protein>
    <submittedName>
        <fullName evidence="1">Uncharacterized protein</fullName>
    </submittedName>
</protein>
<dbReference type="RefSeq" id="WP_041461376.1">
    <property type="nucleotide sequence ID" value="NZ_CP068486.1"/>
</dbReference>
<dbReference type="GeneID" id="93020201"/>
<dbReference type="Proteomes" id="UP000279227">
    <property type="component" value="Chromosome"/>
</dbReference>
<gene>
    <name evidence="1" type="ORF">NCTC11432_02725</name>
</gene>
<accession>A0A3S5E2X8</accession>
<dbReference type="KEGG" id="cgle:NCTC11432_02725"/>
<reference evidence="1 2" key="1">
    <citation type="submission" date="2018-12" db="EMBL/GenBank/DDBJ databases">
        <authorList>
            <consortium name="Pathogen Informatics"/>
        </authorList>
    </citation>
    <scope>NUCLEOTIDE SEQUENCE [LARGE SCALE GENOMIC DNA]</scope>
    <source>
        <strain evidence="1 2">NCTC11432</strain>
    </source>
</reference>
<dbReference type="AlphaFoldDB" id="A0A3S5E2X8"/>
<organism evidence="1 2">
    <name type="scientific">Chryseobacterium gleum</name>
    <name type="common">Flavobacterium gleum</name>
    <dbReference type="NCBI Taxonomy" id="250"/>
    <lineage>
        <taxon>Bacteria</taxon>
        <taxon>Pseudomonadati</taxon>
        <taxon>Bacteroidota</taxon>
        <taxon>Flavobacteriia</taxon>
        <taxon>Flavobacteriales</taxon>
        <taxon>Weeksellaceae</taxon>
        <taxon>Chryseobacterium group</taxon>
        <taxon>Chryseobacterium</taxon>
    </lineage>
</organism>